<reference evidence="5" key="1">
    <citation type="submission" date="2016-06" db="UniProtKB">
        <authorList>
            <consortium name="WormBaseParasite"/>
        </authorList>
    </citation>
    <scope>IDENTIFICATION</scope>
</reference>
<dbReference type="Proteomes" id="UP000272942">
    <property type="component" value="Unassembled WGS sequence"/>
</dbReference>
<feature type="compositionally biased region" description="Basic residues" evidence="1">
    <location>
        <begin position="111"/>
        <end position="126"/>
    </location>
</feature>
<feature type="compositionally biased region" description="Polar residues" evidence="1">
    <location>
        <begin position="97"/>
        <end position="108"/>
    </location>
</feature>
<dbReference type="AlphaFoldDB" id="A0A183AZ82"/>
<dbReference type="EMBL" id="UZAN01052518">
    <property type="protein sequence ID" value="VDP89539.1"/>
    <property type="molecule type" value="Genomic_DNA"/>
</dbReference>
<evidence type="ECO:0000313" key="4">
    <source>
        <dbReference type="Proteomes" id="UP000272942"/>
    </source>
</evidence>
<protein>
    <submittedName>
        <fullName evidence="5">Dishevelled domain-containing protein</fullName>
    </submittedName>
</protein>
<dbReference type="Pfam" id="PF02377">
    <property type="entry name" value="Dishevelled"/>
    <property type="match status" value="1"/>
</dbReference>
<feature type="domain" description="Dishevelled protein" evidence="2">
    <location>
        <begin position="57"/>
        <end position="130"/>
    </location>
</feature>
<gene>
    <name evidence="3" type="ORF">ECPE_LOCUS12267</name>
</gene>
<name>A0A183AZ82_9TREM</name>
<evidence type="ECO:0000259" key="2">
    <source>
        <dbReference type="Pfam" id="PF02377"/>
    </source>
</evidence>
<proteinExistence type="predicted"/>
<sequence>MYITNSLVNCTFSSTKPDNGVSAKTVEPPSEQEHAVGTTGHSLEDCDTCAESDSVYSGGSRLGKIGQRGQTYETSSSMMSSDLESTSFLDSEDESSRFSTATGTSMSSAKYARHRRQRRQRRRLLPVRRVSEDAPMHHKPYGPILQISQA</sequence>
<dbReference type="InterPro" id="IPR003351">
    <property type="entry name" value="Dishevelled_protein_dom"/>
</dbReference>
<feature type="region of interest" description="Disordered" evidence="1">
    <location>
        <begin position="14"/>
        <end position="150"/>
    </location>
</feature>
<dbReference type="WBParaSite" id="ECPE_0001230301-mRNA-1">
    <property type="protein sequence ID" value="ECPE_0001230301-mRNA-1"/>
    <property type="gene ID" value="ECPE_0001230301"/>
</dbReference>
<evidence type="ECO:0000256" key="1">
    <source>
        <dbReference type="SAM" id="MobiDB-lite"/>
    </source>
</evidence>
<evidence type="ECO:0000313" key="5">
    <source>
        <dbReference type="WBParaSite" id="ECPE_0001230301-mRNA-1"/>
    </source>
</evidence>
<accession>A0A183AZ82</accession>
<feature type="compositionally biased region" description="Low complexity" evidence="1">
    <location>
        <begin position="73"/>
        <end position="87"/>
    </location>
</feature>
<evidence type="ECO:0000313" key="3">
    <source>
        <dbReference type="EMBL" id="VDP89539.1"/>
    </source>
</evidence>
<keyword evidence="4" id="KW-1185">Reference proteome</keyword>
<organism evidence="5">
    <name type="scientific">Echinostoma caproni</name>
    <dbReference type="NCBI Taxonomy" id="27848"/>
    <lineage>
        <taxon>Eukaryota</taxon>
        <taxon>Metazoa</taxon>
        <taxon>Spiralia</taxon>
        <taxon>Lophotrochozoa</taxon>
        <taxon>Platyhelminthes</taxon>
        <taxon>Trematoda</taxon>
        <taxon>Digenea</taxon>
        <taxon>Plagiorchiida</taxon>
        <taxon>Echinostomata</taxon>
        <taxon>Echinostomatoidea</taxon>
        <taxon>Echinostomatidae</taxon>
        <taxon>Echinostoma</taxon>
    </lineage>
</organism>
<reference evidence="3 4" key="2">
    <citation type="submission" date="2018-11" db="EMBL/GenBank/DDBJ databases">
        <authorList>
            <consortium name="Pathogen Informatics"/>
        </authorList>
    </citation>
    <scope>NUCLEOTIDE SEQUENCE [LARGE SCALE GENOMIC DNA]</scope>
    <source>
        <strain evidence="3 4">Egypt</strain>
    </source>
</reference>